<dbReference type="Proteomes" id="UP001230156">
    <property type="component" value="Unassembled WGS sequence"/>
</dbReference>
<accession>A0ABU0YK96</accession>
<dbReference type="InterPro" id="IPR011051">
    <property type="entry name" value="RmlC_Cupin_sf"/>
</dbReference>
<dbReference type="RefSeq" id="WP_379955579.1">
    <property type="nucleotide sequence ID" value="NZ_JAUYVI010000003.1"/>
</dbReference>
<gene>
    <name evidence="2" type="ORF">Q8A70_10680</name>
</gene>
<feature type="domain" description="ChrR-like cupin" evidence="1">
    <location>
        <begin position="10"/>
        <end position="111"/>
    </location>
</feature>
<keyword evidence="3" id="KW-1185">Reference proteome</keyword>
<comment type="caution">
    <text evidence="2">The sequence shown here is derived from an EMBL/GenBank/DDBJ whole genome shotgun (WGS) entry which is preliminary data.</text>
</comment>
<organism evidence="2 3">
    <name type="scientific">Dongia sedimenti</name>
    <dbReference type="NCBI Taxonomy" id="3064282"/>
    <lineage>
        <taxon>Bacteria</taxon>
        <taxon>Pseudomonadati</taxon>
        <taxon>Pseudomonadota</taxon>
        <taxon>Alphaproteobacteria</taxon>
        <taxon>Rhodospirillales</taxon>
        <taxon>Dongiaceae</taxon>
        <taxon>Dongia</taxon>
    </lineage>
</organism>
<dbReference type="Pfam" id="PF12973">
    <property type="entry name" value="Cupin_7"/>
    <property type="match status" value="1"/>
</dbReference>
<dbReference type="EMBL" id="JAUYVI010000003">
    <property type="protein sequence ID" value="MDQ7248134.1"/>
    <property type="molecule type" value="Genomic_DNA"/>
</dbReference>
<name>A0ABU0YK96_9PROT</name>
<dbReference type="Gene3D" id="2.60.120.10">
    <property type="entry name" value="Jelly Rolls"/>
    <property type="match status" value="1"/>
</dbReference>
<sequence length="229" mass="24884">MELNADFSLRAAVHTAALPWIPSPMAGVDRRMLDRIGEEVARATSIVRYAPDSHFSPHTHGGGEEFLVLDGVFQDEHGDYPPGAYVRNPPTTRHQPGSAPGCTIFVKLWQFDAADRTEVRIDTDRQSFAPAPDRAGVETLPLFHDNREDVRLERWAAHANVTLDLPGGIEILVLEGGFAEGGESFVPQSWLRLPAGARLIAKAGPDGARVWIKSGHLALPQHAPKPAAA</sequence>
<evidence type="ECO:0000313" key="2">
    <source>
        <dbReference type="EMBL" id="MDQ7248134.1"/>
    </source>
</evidence>
<evidence type="ECO:0000313" key="3">
    <source>
        <dbReference type="Proteomes" id="UP001230156"/>
    </source>
</evidence>
<dbReference type="SUPFAM" id="SSF51182">
    <property type="entry name" value="RmlC-like cupins"/>
    <property type="match status" value="2"/>
</dbReference>
<evidence type="ECO:0000259" key="1">
    <source>
        <dbReference type="Pfam" id="PF12973"/>
    </source>
</evidence>
<dbReference type="InterPro" id="IPR025979">
    <property type="entry name" value="ChrR-like_cupin_dom"/>
</dbReference>
<dbReference type="CDD" id="cd20303">
    <property type="entry name" value="cupin_ChrR_1"/>
    <property type="match status" value="1"/>
</dbReference>
<protein>
    <submittedName>
        <fullName evidence="2">Cupin domain-containing protein</fullName>
    </submittedName>
</protein>
<proteinExistence type="predicted"/>
<dbReference type="InterPro" id="IPR014710">
    <property type="entry name" value="RmlC-like_jellyroll"/>
</dbReference>
<reference evidence="3" key="1">
    <citation type="submission" date="2023-08" db="EMBL/GenBank/DDBJ databases">
        <title>Rhodospirillaceae gen. nov., a novel taxon isolated from the Yangtze River Yuezi River estuary sludge.</title>
        <authorList>
            <person name="Ruan L."/>
        </authorList>
    </citation>
    <scope>NUCLEOTIDE SEQUENCE [LARGE SCALE GENOMIC DNA]</scope>
    <source>
        <strain evidence="3">R-7</strain>
    </source>
</reference>